<gene>
    <name evidence="1" type="ORF">PDE_04536</name>
</gene>
<protein>
    <submittedName>
        <fullName evidence="1">Uncharacterized protein</fullName>
    </submittedName>
</protein>
<dbReference type="EMBL" id="KB644412">
    <property type="protein sequence ID" value="EPS29586.1"/>
    <property type="molecule type" value="Genomic_DNA"/>
</dbReference>
<dbReference type="HOGENOM" id="CLU_2321137_0_0_1"/>
<evidence type="ECO:0000313" key="1">
    <source>
        <dbReference type="EMBL" id="EPS29586.1"/>
    </source>
</evidence>
<accession>S7ZLL7</accession>
<evidence type="ECO:0000313" key="2">
    <source>
        <dbReference type="Proteomes" id="UP000019376"/>
    </source>
</evidence>
<organism evidence="1 2">
    <name type="scientific">Penicillium oxalicum (strain 114-2 / CGMCC 5302)</name>
    <name type="common">Penicillium decumbens</name>
    <dbReference type="NCBI Taxonomy" id="933388"/>
    <lineage>
        <taxon>Eukaryota</taxon>
        <taxon>Fungi</taxon>
        <taxon>Dikarya</taxon>
        <taxon>Ascomycota</taxon>
        <taxon>Pezizomycotina</taxon>
        <taxon>Eurotiomycetes</taxon>
        <taxon>Eurotiomycetidae</taxon>
        <taxon>Eurotiales</taxon>
        <taxon>Aspergillaceae</taxon>
        <taxon>Penicillium</taxon>
    </lineage>
</organism>
<keyword evidence="2" id="KW-1185">Reference proteome</keyword>
<dbReference type="AlphaFoldDB" id="S7ZLL7"/>
<dbReference type="Proteomes" id="UP000019376">
    <property type="component" value="Unassembled WGS sequence"/>
</dbReference>
<name>S7ZLL7_PENO1</name>
<reference evidence="1 2" key="1">
    <citation type="journal article" date="2013" name="PLoS ONE">
        <title>Genomic and secretomic analyses reveal unique features of the lignocellulolytic enzyme system of Penicillium decumbens.</title>
        <authorList>
            <person name="Liu G."/>
            <person name="Zhang L."/>
            <person name="Wei X."/>
            <person name="Zou G."/>
            <person name="Qin Y."/>
            <person name="Ma L."/>
            <person name="Li J."/>
            <person name="Zheng H."/>
            <person name="Wang S."/>
            <person name="Wang C."/>
            <person name="Xun L."/>
            <person name="Zhao G.-P."/>
            <person name="Zhou Z."/>
            <person name="Qu Y."/>
        </authorList>
    </citation>
    <scope>NUCLEOTIDE SEQUENCE [LARGE SCALE GENOMIC DNA]</scope>
    <source>
        <strain evidence="2">114-2 / CGMCC 5302</strain>
    </source>
</reference>
<sequence length="99" mass="10838">MFSAEKLPTLFQAIQVPENWLPKAPPHAEAMAESDIMHGTPTTPWQDILSATPRPRPRKIRIGHTIGSALNRMSFSPVELVDQNRKSIGPSGTALAVEV</sequence>
<proteinExistence type="predicted"/>